<dbReference type="Pfam" id="PF00564">
    <property type="entry name" value="PB1"/>
    <property type="match status" value="1"/>
</dbReference>
<dbReference type="EMBL" id="CP133622">
    <property type="protein sequence ID" value="WMV55539.1"/>
    <property type="molecule type" value="Genomic_DNA"/>
</dbReference>
<dbReference type="PROSITE" id="PS51745">
    <property type="entry name" value="PB1"/>
    <property type="match status" value="1"/>
</dbReference>
<evidence type="ECO:0000313" key="6">
    <source>
        <dbReference type="EMBL" id="WMV55539.1"/>
    </source>
</evidence>
<dbReference type="CDD" id="cd05992">
    <property type="entry name" value="PB1"/>
    <property type="match status" value="1"/>
</dbReference>
<dbReference type="InterPro" id="IPR003035">
    <property type="entry name" value="RWP-RK_dom"/>
</dbReference>
<keyword evidence="7" id="KW-1185">Reference proteome</keyword>
<evidence type="ECO:0000256" key="4">
    <source>
        <dbReference type="ARBA" id="ARBA00023242"/>
    </source>
</evidence>
<dbReference type="Proteomes" id="UP001234989">
    <property type="component" value="Chromosome 11"/>
</dbReference>
<keyword evidence="2" id="KW-0238">DNA-binding</keyword>
<keyword evidence="1" id="KW-0805">Transcription regulation</keyword>
<evidence type="ECO:0000313" key="7">
    <source>
        <dbReference type="Proteomes" id="UP001234989"/>
    </source>
</evidence>
<evidence type="ECO:0000256" key="3">
    <source>
        <dbReference type="ARBA" id="ARBA00023163"/>
    </source>
</evidence>
<organism evidence="6 7">
    <name type="scientific">Solanum verrucosum</name>
    <dbReference type="NCBI Taxonomy" id="315347"/>
    <lineage>
        <taxon>Eukaryota</taxon>
        <taxon>Viridiplantae</taxon>
        <taxon>Streptophyta</taxon>
        <taxon>Embryophyta</taxon>
        <taxon>Tracheophyta</taxon>
        <taxon>Spermatophyta</taxon>
        <taxon>Magnoliopsida</taxon>
        <taxon>eudicotyledons</taxon>
        <taxon>Gunneridae</taxon>
        <taxon>Pentapetalae</taxon>
        <taxon>asterids</taxon>
        <taxon>lamiids</taxon>
        <taxon>Solanales</taxon>
        <taxon>Solanaceae</taxon>
        <taxon>Solanoideae</taxon>
        <taxon>Solaneae</taxon>
        <taxon>Solanum</taxon>
    </lineage>
</organism>
<evidence type="ECO:0000259" key="5">
    <source>
        <dbReference type="PROSITE" id="PS51745"/>
    </source>
</evidence>
<dbReference type="PANTHER" id="PTHR32002:SF62">
    <property type="entry name" value="PROTEIN NLP6-LIKE ISOFORM X1"/>
    <property type="match status" value="1"/>
</dbReference>
<dbReference type="GO" id="GO:0003677">
    <property type="term" value="F:DNA binding"/>
    <property type="evidence" value="ECO:0007669"/>
    <property type="project" value="UniProtKB-KW"/>
</dbReference>
<dbReference type="InterPro" id="IPR000270">
    <property type="entry name" value="PB1_dom"/>
</dbReference>
<dbReference type="Pfam" id="PF22922">
    <property type="entry name" value="GAF_NLP"/>
    <property type="match status" value="2"/>
</dbReference>
<dbReference type="AlphaFoldDB" id="A0AAF0V1I6"/>
<dbReference type="SUPFAM" id="SSF54277">
    <property type="entry name" value="CAD &amp; PB1 domains"/>
    <property type="match status" value="1"/>
</dbReference>
<dbReference type="InterPro" id="IPR055081">
    <property type="entry name" value="NLP1-9_GAF"/>
</dbReference>
<dbReference type="SMART" id="SM00666">
    <property type="entry name" value="PB1"/>
    <property type="match status" value="1"/>
</dbReference>
<feature type="domain" description="PB1" evidence="5">
    <location>
        <begin position="902"/>
        <end position="984"/>
    </location>
</feature>
<dbReference type="Pfam" id="PF02042">
    <property type="entry name" value="RWP-RK"/>
    <property type="match status" value="1"/>
</dbReference>
<keyword evidence="3" id="KW-0804">Transcription</keyword>
<gene>
    <name evidence="6" type="ORF">MTR67_048924</name>
</gene>
<evidence type="ECO:0000256" key="1">
    <source>
        <dbReference type="ARBA" id="ARBA00023015"/>
    </source>
</evidence>
<sequence>MMREGRLRWFGHVMRRCMDAPVRRCERLVMDGFRKGRGRPKKYRERLDELEIGLYEILKIHSLPFAQIWIPYSQSGSSKVLYCAGASIYEHSSSMYHEFEDVFEACFIESGKALVGRAFASQGSCFCKDVTTLSFKEYPLVPSAQNARFTQSFAICLQNQRRGRGSEIQLYSMEHQPSEVCDLMPCKLNWCQLKFNGWAFSSIKHNDELKYQLSIKPIFCCSLVSMIPTEKWRIQSVMDKVRNPYICLFQFWAPIKINGSTFLSTADQPFTFYKKLDKTLSSYRRLCLDTLIPIDKEIPFGPPARVFSRRLPEYNPDVQSYSAAEFPLLQTAIHLGIHSYYAFPLLKLHDQQCLSVLEIVSTQPSLPLPSLIMGSNFESVGLHIPASLDIIFGPSMQLDYKRLGVIKAGLYEILEIHSLPFAQIWIPFSRSPSSKVVYRAAASIYHEILSSMYDDFEYSSKVCFIKSGEALVGRAFASQGSCFCKDVTLLSINEYPLVPNARKARFTQSFAICLQSRCARNIVCVVEYFLPRNEMAVRDTKTFLNMLLTTMKEQLPGFIVASGNELGQRMLVEVVKVSPSDELDSFEIGQTLPSVQSLQDGGETTEIDSFCQQSNLQNRENNVAAALLVPSCSSDKRDSLNCEGTVEVDPSLPHPIEEAVTNRGTVNVDVAHDDHIEDTSEMMQLDSHFEQPNLEINSAGARSNDTVEHMDFSYARQSVETEAINKENNFVSGAMTNNEKIHSQKNNELQRIEKDHGITRETLEQQYGKLLKDAAKNLGGKFTNFSAFEIRNSFCVIIYDVRSYAFNRNDLCIGSLKSLLWTSFIAVSRATLKRICRVYEITRWPHHKTRKVNVHVSQGVSFQGAEPYVVDQQCPTLSQEEKGTEYLGNKRSPATGVSRDGVMTLKVTYRGDLIKFQLSLLSTRVELEGEVEKRFKISLKRFSIKYQDEDNDWILITSDSDLRDGMNSLRLSGRNTMRLVVTPETDT</sequence>
<name>A0AAF0V1I6_SOLVR</name>
<dbReference type="GO" id="GO:0003700">
    <property type="term" value="F:DNA-binding transcription factor activity"/>
    <property type="evidence" value="ECO:0007669"/>
    <property type="project" value="InterPro"/>
</dbReference>
<dbReference type="InterPro" id="IPR053793">
    <property type="entry name" value="PB1-like"/>
</dbReference>
<reference evidence="6" key="1">
    <citation type="submission" date="2023-08" db="EMBL/GenBank/DDBJ databases">
        <title>A de novo genome assembly of Solanum verrucosum Schlechtendal, a Mexican diploid species geographically isolated from the other diploid A-genome species in potato relatives.</title>
        <authorList>
            <person name="Hosaka K."/>
        </authorList>
    </citation>
    <scope>NUCLEOTIDE SEQUENCE</scope>
    <source>
        <tissue evidence="6">Young leaves</tissue>
    </source>
</reference>
<dbReference type="Gene3D" id="3.10.20.90">
    <property type="entry name" value="Phosphatidylinositol 3-kinase Catalytic Subunit, Chain A, domain 1"/>
    <property type="match status" value="1"/>
</dbReference>
<proteinExistence type="predicted"/>
<protein>
    <recommendedName>
        <fullName evidence="5">PB1 domain-containing protein</fullName>
    </recommendedName>
</protein>
<keyword evidence="4" id="KW-0539">Nucleus</keyword>
<evidence type="ECO:0000256" key="2">
    <source>
        <dbReference type="ARBA" id="ARBA00023125"/>
    </source>
</evidence>
<dbReference type="InterPro" id="IPR045012">
    <property type="entry name" value="NLP"/>
</dbReference>
<dbReference type="PANTHER" id="PTHR32002">
    <property type="entry name" value="PROTEIN NLP8"/>
    <property type="match status" value="1"/>
</dbReference>
<accession>A0AAF0V1I6</accession>